<dbReference type="SUPFAM" id="SSF51182">
    <property type="entry name" value="RmlC-like cupins"/>
    <property type="match status" value="1"/>
</dbReference>
<keyword evidence="2" id="KW-0413">Isomerase</keyword>
<dbReference type="RefSeq" id="WP_121212419.1">
    <property type="nucleotide sequence ID" value="NZ_RBIM01000008.1"/>
</dbReference>
<dbReference type="GO" id="GO:0016853">
    <property type="term" value="F:isomerase activity"/>
    <property type="evidence" value="ECO:0007669"/>
    <property type="project" value="UniProtKB-KW"/>
</dbReference>
<comment type="caution">
    <text evidence="2">The sequence shown here is derived from an EMBL/GenBank/DDBJ whole genome shotgun (WGS) entry which is preliminary data.</text>
</comment>
<gene>
    <name evidence="2" type="ORF">C7435_3167</name>
</gene>
<accession>A0A495CY56</accession>
<dbReference type="InterPro" id="IPR014710">
    <property type="entry name" value="RmlC-like_jellyroll"/>
</dbReference>
<dbReference type="EMBL" id="RBIM01000008">
    <property type="protein sequence ID" value="RKQ94194.1"/>
    <property type="molecule type" value="Genomic_DNA"/>
</dbReference>
<dbReference type="OrthoDB" id="9814751at2"/>
<dbReference type="Proteomes" id="UP000273675">
    <property type="component" value="Unassembled WGS sequence"/>
</dbReference>
<proteinExistence type="predicted"/>
<keyword evidence="1" id="KW-0732">Signal</keyword>
<evidence type="ECO:0000313" key="2">
    <source>
        <dbReference type="EMBL" id="RKQ94194.1"/>
    </source>
</evidence>
<dbReference type="InterPro" id="IPR011051">
    <property type="entry name" value="RmlC_Cupin_sf"/>
</dbReference>
<reference evidence="2 3" key="1">
    <citation type="submission" date="2018-10" db="EMBL/GenBank/DDBJ databases">
        <title>Genomic Encyclopedia of Type Strains, Phase IV (KMG-IV): sequencing the most valuable type-strain genomes for metagenomic binning, comparative biology and taxonomic classification.</title>
        <authorList>
            <person name="Goeker M."/>
        </authorList>
    </citation>
    <scope>NUCLEOTIDE SEQUENCE [LARGE SCALE GENOMIC DNA]</scope>
    <source>
        <strain evidence="2 3">DSM 4734</strain>
    </source>
</reference>
<organism evidence="2 3">
    <name type="scientific">Maricaulis maris</name>
    <dbReference type="NCBI Taxonomy" id="74318"/>
    <lineage>
        <taxon>Bacteria</taxon>
        <taxon>Pseudomonadati</taxon>
        <taxon>Pseudomonadota</taxon>
        <taxon>Alphaproteobacteria</taxon>
        <taxon>Maricaulales</taxon>
        <taxon>Maricaulaceae</taxon>
        <taxon>Maricaulis</taxon>
    </lineage>
</organism>
<name>A0A495CY56_9PROT</name>
<feature type="chain" id="PRO_5019737352" evidence="1">
    <location>
        <begin position="25"/>
        <end position="253"/>
    </location>
</feature>
<evidence type="ECO:0000313" key="3">
    <source>
        <dbReference type="Proteomes" id="UP000273675"/>
    </source>
</evidence>
<protein>
    <submittedName>
        <fullName evidence="2">Mannose-6-phosphate isomerase-like protein (Cupin superfamily)</fullName>
    </submittedName>
</protein>
<feature type="signal peptide" evidence="1">
    <location>
        <begin position="1"/>
        <end position="24"/>
    </location>
</feature>
<sequence length="253" mass="27958">MTKWIRNGLIGLACSLALPMAAQAQDDDTREILTRFAADYLEDPTFQADVEFGVLVDGDWWTVALNHAEGDYSVRPGAPASPTFYYTAEAETLAKVDRGEMAALTAMGKAFSTDYAPMDIELMEGAGFDPIILSMTFHFWTRGTPEIINWREHETREVHGGNAGIIYYQPGFRSGFGYVMPGQHVNADPRSRTNDFPTLIVFTGNRAIARINGIDKEVGDGQMILIPAGMSHEFLNPFDQPAEFLLFMFGDGA</sequence>
<evidence type="ECO:0000256" key="1">
    <source>
        <dbReference type="SAM" id="SignalP"/>
    </source>
</evidence>
<dbReference type="Gene3D" id="2.60.120.10">
    <property type="entry name" value="Jelly Rolls"/>
    <property type="match status" value="1"/>
</dbReference>
<dbReference type="AlphaFoldDB" id="A0A495CY56"/>